<feature type="region of interest" description="Disordered" evidence="1">
    <location>
        <begin position="1"/>
        <end position="22"/>
    </location>
</feature>
<keyword evidence="3" id="KW-1185">Reference proteome</keyword>
<name>A0A8J3KEG4_9ACTN</name>
<accession>A0A8J3KEG4</accession>
<proteinExistence type="predicted"/>
<sequence length="56" mass="6523">MRTAPQRPDGAETARRARFGTLPKQVRPEEMVEERPATTPADHAYNPDEWLVRYAW</sequence>
<organism evidence="2 3">
    <name type="scientific">Catellatospora citrea</name>
    <dbReference type="NCBI Taxonomy" id="53366"/>
    <lineage>
        <taxon>Bacteria</taxon>
        <taxon>Bacillati</taxon>
        <taxon>Actinomycetota</taxon>
        <taxon>Actinomycetes</taxon>
        <taxon>Micromonosporales</taxon>
        <taxon>Micromonosporaceae</taxon>
        <taxon>Catellatospora</taxon>
    </lineage>
</organism>
<dbReference type="AlphaFoldDB" id="A0A8J3KEG4"/>
<evidence type="ECO:0000256" key="1">
    <source>
        <dbReference type="SAM" id="MobiDB-lite"/>
    </source>
</evidence>
<gene>
    <name evidence="2" type="ORF">Cci01nite_26170</name>
</gene>
<evidence type="ECO:0000313" key="3">
    <source>
        <dbReference type="Proteomes" id="UP000659904"/>
    </source>
</evidence>
<evidence type="ECO:0000313" key="2">
    <source>
        <dbReference type="EMBL" id="GIF97523.1"/>
    </source>
</evidence>
<dbReference type="EMBL" id="BONH01000009">
    <property type="protein sequence ID" value="GIF97523.1"/>
    <property type="molecule type" value="Genomic_DNA"/>
</dbReference>
<comment type="caution">
    <text evidence="2">The sequence shown here is derived from an EMBL/GenBank/DDBJ whole genome shotgun (WGS) entry which is preliminary data.</text>
</comment>
<protein>
    <submittedName>
        <fullName evidence="2">Uncharacterized protein</fullName>
    </submittedName>
</protein>
<dbReference type="RefSeq" id="WP_170212909.1">
    <property type="nucleotide sequence ID" value="NZ_BONH01000009.1"/>
</dbReference>
<reference evidence="2 3" key="1">
    <citation type="submission" date="2021-01" db="EMBL/GenBank/DDBJ databases">
        <title>Whole genome shotgun sequence of Catellatospora citrea NBRC 14495.</title>
        <authorList>
            <person name="Komaki H."/>
            <person name="Tamura T."/>
        </authorList>
    </citation>
    <scope>NUCLEOTIDE SEQUENCE [LARGE SCALE GENOMIC DNA]</scope>
    <source>
        <strain evidence="2 3">NBRC 14495</strain>
    </source>
</reference>
<dbReference type="Proteomes" id="UP000659904">
    <property type="component" value="Unassembled WGS sequence"/>
</dbReference>